<name>A0ABS5KFG8_9BACT</name>
<protein>
    <recommendedName>
        <fullName evidence="3">FAS1 domain-containing protein</fullName>
    </recommendedName>
</protein>
<gene>
    <name evidence="1" type="ORF">KEM09_20150</name>
</gene>
<reference evidence="1 2" key="1">
    <citation type="journal article" date="2014" name="Int. J. Syst. Evol. Microbiol.">
        <title>Carboxylicivirga gen. nov. in the family Marinilabiliaceae with two novel species, Carboxylicivirga mesophila sp. nov. and Carboxylicivirga taeanensis sp. nov., and reclassification of Cytophaga fermentans as Saccharicrinis fermentans gen. nov., comb. nov.</title>
        <authorList>
            <person name="Yang S.H."/>
            <person name="Seo H.S."/>
            <person name="Woo J.H."/>
            <person name="Oh H.M."/>
            <person name="Jang H."/>
            <person name="Lee J.H."/>
            <person name="Kim S.J."/>
            <person name="Kwon K.K."/>
        </authorList>
    </citation>
    <scope>NUCLEOTIDE SEQUENCE [LARGE SCALE GENOMIC DNA]</scope>
    <source>
        <strain evidence="1 2">JCM 18290</strain>
    </source>
</reference>
<accession>A0ABS5KFG8</accession>
<organism evidence="1 2">
    <name type="scientific">Carboxylicivirga mesophila</name>
    <dbReference type="NCBI Taxonomy" id="1166478"/>
    <lineage>
        <taxon>Bacteria</taxon>
        <taxon>Pseudomonadati</taxon>
        <taxon>Bacteroidota</taxon>
        <taxon>Bacteroidia</taxon>
        <taxon>Marinilabiliales</taxon>
        <taxon>Marinilabiliaceae</taxon>
        <taxon>Carboxylicivirga</taxon>
    </lineage>
</organism>
<dbReference type="RefSeq" id="WP_212231320.1">
    <property type="nucleotide sequence ID" value="NZ_JAGUCN010000033.1"/>
</dbReference>
<evidence type="ECO:0008006" key="3">
    <source>
        <dbReference type="Google" id="ProtNLM"/>
    </source>
</evidence>
<evidence type="ECO:0000313" key="2">
    <source>
        <dbReference type="Proteomes" id="UP000721861"/>
    </source>
</evidence>
<keyword evidence="2" id="KW-1185">Reference proteome</keyword>
<dbReference type="Proteomes" id="UP000721861">
    <property type="component" value="Unassembled WGS sequence"/>
</dbReference>
<evidence type="ECO:0000313" key="1">
    <source>
        <dbReference type="EMBL" id="MBS2213731.1"/>
    </source>
</evidence>
<proteinExistence type="predicted"/>
<dbReference type="EMBL" id="JAGUCN010000033">
    <property type="protein sequence ID" value="MBS2213731.1"/>
    <property type="molecule type" value="Genomic_DNA"/>
</dbReference>
<comment type="caution">
    <text evidence="1">The sequence shown here is derived from an EMBL/GenBank/DDBJ whole genome shotgun (WGS) entry which is preliminary data.</text>
</comment>
<sequence>MKNLLVILSIIACVNCQRQNDIEAFDKLMGYEKAESFNSAVSSFQEFLVLNYPNIDDENERISEFLKTIIHSENIKADFIFNKEQCAKVVNNWESSGLRKEIWLYPDEKYTSPIYGEVTIEEVVMPIIRNGETNTDTIDLSNYLESNTYGLFLYGLEKYAPKDRVIIDYVESKKAMGNIYYKPVAESIYKLKIKYNEPFFMRILIVEFYYDLMSLAIEE</sequence>